<evidence type="ECO:0000256" key="2">
    <source>
        <dbReference type="ARBA" id="ARBA00022475"/>
    </source>
</evidence>
<keyword evidence="2" id="KW-1003">Cell membrane</keyword>
<feature type="region of interest" description="Disordered" evidence="6">
    <location>
        <begin position="1"/>
        <end position="22"/>
    </location>
</feature>
<keyword evidence="10" id="KW-1185">Reference proteome</keyword>
<keyword evidence="4 7" id="KW-1133">Transmembrane helix</keyword>
<dbReference type="InterPro" id="IPR052053">
    <property type="entry name" value="IM_YidH-like"/>
</dbReference>
<dbReference type="Proteomes" id="UP000294933">
    <property type="component" value="Unassembled WGS sequence"/>
</dbReference>
<gene>
    <name evidence="9" type="ORF">BD410DRAFT_780313</name>
</gene>
<dbReference type="InterPro" id="IPR003807">
    <property type="entry name" value="DUF202"/>
</dbReference>
<evidence type="ECO:0000256" key="4">
    <source>
        <dbReference type="ARBA" id="ARBA00022989"/>
    </source>
</evidence>
<feature type="transmembrane region" description="Helical" evidence="7">
    <location>
        <begin position="98"/>
        <end position="119"/>
    </location>
</feature>
<keyword evidence="3 7" id="KW-0812">Transmembrane</keyword>
<protein>
    <recommendedName>
        <fullName evidence="8">DUF202 domain-containing protein</fullName>
    </recommendedName>
</protein>
<evidence type="ECO:0000259" key="8">
    <source>
        <dbReference type="Pfam" id="PF02656"/>
    </source>
</evidence>
<dbReference type="PANTHER" id="PTHR34187:SF2">
    <property type="entry name" value="DUF202 DOMAIN-CONTAINING PROTEIN"/>
    <property type="match status" value="1"/>
</dbReference>
<feature type="compositionally biased region" description="Low complexity" evidence="6">
    <location>
        <begin position="1"/>
        <end position="21"/>
    </location>
</feature>
<dbReference type="AlphaFoldDB" id="A0A4R5XFC4"/>
<organism evidence="9 10">
    <name type="scientific">Rickenella mellea</name>
    <dbReference type="NCBI Taxonomy" id="50990"/>
    <lineage>
        <taxon>Eukaryota</taxon>
        <taxon>Fungi</taxon>
        <taxon>Dikarya</taxon>
        <taxon>Basidiomycota</taxon>
        <taxon>Agaricomycotina</taxon>
        <taxon>Agaricomycetes</taxon>
        <taxon>Hymenochaetales</taxon>
        <taxon>Rickenellaceae</taxon>
        <taxon>Rickenella</taxon>
    </lineage>
</organism>
<reference evidence="9 10" key="1">
    <citation type="submission" date="2018-06" db="EMBL/GenBank/DDBJ databases">
        <title>A transcriptomic atlas of mushroom development highlights an independent origin of complex multicellularity.</title>
        <authorList>
            <consortium name="DOE Joint Genome Institute"/>
            <person name="Krizsan K."/>
            <person name="Almasi E."/>
            <person name="Merenyi Z."/>
            <person name="Sahu N."/>
            <person name="Viragh M."/>
            <person name="Koszo T."/>
            <person name="Mondo S."/>
            <person name="Kiss B."/>
            <person name="Balint B."/>
            <person name="Kues U."/>
            <person name="Barry K."/>
            <person name="Hegedus J.C."/>
            <person name="Henrissat B."/>
            <person name="Johnson J."/>
            <person name="Lipzen A."/>
            <person name="Ohm R."/>
            <person name="Nagy I."/>
            <person name="Pangilinan J."/>
            <person name="Yan J."/>
            <person name="Xiong Y."/>
            <person name="Grigoriev I.V."/>
            <person name="Hibbett D.S."/>
            <person name="Nagy L.G."/>
        </authorList>
    </citation>
    <scope>NUCLEOTIDE SEQUENCE [LARGE SCALE GENOMIC DNA]</scope>
    <source>
        <strain evidence="9 10">SZMC22713</strain>
    </source>
</reference>
<sequence>MSSESYYSDSSSSLEFSDQSSCTKRKLPTYGTFEDLKNASLSSPLAGCSRDTSPIVRRGLKRIHEEPPLLFLGVLNPCLELENAGCVARDHLANERTFFSYVRTSLAIAATSTAFLQLFTLTSTGEEKSDPPAAFVRPLVATGLCIALLIQGIGVARFFEVQTSLLIGVFSPAQNELVFIACTLLAFLVVVFAILIAWLP</sequence>
<evidence type="ECO:0000313" key="10">
    <source>
        <dbReference type="Proteomes" id="UP000294933"/>
    </source>
</evidence>
<feature type="transmembrane region" description="Helical" evidence="7">
    <location>
        <begin position="139"/>
        <end position="156"/>
    </location>
</feature>
<evidence type="ECO:0000256" key="7">
    <source>
        <dbReference type="SAM" id="Phobius"/>
    </source>
</evidence>
<dbReference type="OrthoDB" id="199599at2759"/>
<accession>A0A4R5XFC4</accession>
<evidence type="ECO:0000256" key="1">
    <source>
        <dbReference type="ARBA" id="ARBA00004651"/>
    </source>
</evidence>
<dbReference type="PANTHER" id="PTHR34187">
    <property type="entry name" value="FGR18P"/>
    <property type="match status" value="1"/>
</dbReference>
<evidence type="ECO:0000256" key="6">
    <source>
        <dbReference type="SAM" id="MobiDB-lite"/>
    </source>
</evidence>
<comment type="subcellular location">
    <subcellularLocation>
        <location evidence="1">Cell membrane</location>
        <topology evidence="1">Multi-pass membrane protein</topology>
    </subcellularLocation>
</comment>
<name>A0A4R5XFC4_9AGAM</name>
<proteinExistence type="predicted"/>
<feature type="domain" description="DUF202" evidence="8">
    <location>
        <begin position="89"/>
        <end position="162"/>
    </location>
</feature>
<keyword evidence="5 7" id="KW-0472">Membrane</keyword>
<evidence type="ECO:0000256" key="5">
    <source>
        <dbReference type="ARBA" id="ARBA00023136"/>
    </source>
</evidence>
<dbReference type="GO" id="GO:0005886">
    <property type="term" value="C:plasma membrane"/>
    <property type="evidence" value="ECO:0007669"/>
    <property type="project" value="UniProtKB-SubCell"/>
</dbReference>
<feature type="transmembrane region" description="Helical" evidence="7">
    <location>
        <begin position="177"/>
        <end position="199"/>
    </location>
</feature>
<dbReference type="VEuPathDB" id="FungiDB:BD410DRAFT_780313"/>
<evidence type="ECO:0000313" key="9">
    <source>
        <dbReference type="EMBL" id="TDL29821.1"/>
    </source>
</evidence>
<dbReference type="Pfam" id="PF02656">
    <property type="entry name" value="DUF202"/>
    <property type="match status" value="1"/>
</dbReference>
<dbReference type="EMBL" id="ML170156">
    <property type="protein sequence ID" value="TDL29821.1"/>
    <property type="molecule type" value="Genomic_DNA"/>
</dbReference>
<evidence type="ECO:0000256" key="3">
    <source>
        <dbReference type="ARBA" id="ARBA00022692"/>
    </source>
</evidence>